<dbReference type="OrthoDB" id="421993at2759"/>
<dbReference type="SUPFAM" id="SSF75304">
    <property type="entry name" value="Amidase signature (AS) enzymes"/>
    <property type="match status" value="1"/>
</dbReference>
<sequence>MVDSKQRPFFSYPPAIEVSVIECEKKKEGQNPAMRGIPLVIFAWLVSHLSFLQSLLWANSGFASLRKLRGSLDEYSERWDPTVIPLATETSIPKPPSIESLRPLSKDLPGRYHSIADYHALYLSGKVTPLEVVESLLPLIRRDLNPQPQHAVAFTQSNIDEIMKAAKMSTQRYKSGTPLSILDGVPLGIKDDTKVAGYRNIWGRRKDDRLFPIASQSAWPVQNWQKSGGIVMGKLNLSEMWCVTTNNNPIWGTPPNPHNDNYYPGGSSGGSAYAVSAGLVPVALGSDGGGSIRLPSSFCGIYGMKPSHGRLEDTHSTVSVNGPMAATMSDLEAAYRIMAVPNPSDPVGHLFDPPRPSKTQPKVIGIYKKWFDRADPPVLAVCYPVIDYFRTKLNYQIIDISIPYLSEGQTAHTITVLAEVANKAKSLASNPSHFLDGFTPATQVVLGVAQQTPAGDYLAAQQLRNLLMCHLSHLYQQNPGMIIVTPTTPLAGWPIDQEIDLKYGCLDGDNAGRNMEYVWLANFCGNPAINCPAGYVDPIKGKGRIPVGLMGMGEWGSEDDLIEWGRDVEKWLTEEYPEGRVRPGNWEDVLSNAGAISNWEEGGTPS</sequence>
<protein>
    <recommendedName>
        <fullName evidence="3">Amidase domain-containing protein</fullName>
    </recommendedName>
</protein>
<evidence type="ECO:0000259" key="3">
    <source>
        <dbReference type="Pfam" id="PF01425"/>
    </source>
</evidence>
<dbReference type="GO" id="GO:0003824">
    <property type="term" value="F:catalytic activity"/>
    <property type="evidence" value="ECO:0007669"/>
    <property type="project" value="InterPro"/>
</dbReference>
<accession>A0A3D8RFY8</accession>
<feature type="transmembrane region" description="Helical" evidence="2">
    <location>
        <begin position="36"/>
        <end position="58"/>
    </location>
</feature>
<comment type="caution">
    <text evidence="4">The sequence shown here is derived from an EMBL/GenBank/DDBJ whole genome shotgun (WGS) entry which is preliminary data.</text>
</comment>
<evidence type="ECO:0000313" key="4">
    <source>
        <dbReference type="EMBL" id="RDW72965.1"/>
    </source>
</evidence>
<organism evidence="4 5">
    <name type="scientific">Coleophoma cylindrospora</name>
    <dbReference type="NCBI Taxonomy" id="1849047"/>
    <lineage>
        <taxon>Eukaryota</taxon>
        <taxon>Fungi</taxon>
        <taxon>Dikarya</taxon>
        <taxon>Ascomycota</taxon>
        <taxon>Pezizomycotina</taxon>
        <taxon>Leotiomycetes</taxon>
        <taxon>Helotiales</taxon>
        <taxon>Dermateaceae</taxon>
        <taxon>Coleophoma</taxon>
    </lineage>
</organism>
<dbReference type="InterPro" id="IPR023631">
    <property type="entry name" value="Amidase_dom"/>
</dbReference>
<dbReference type="Gene3D" id="3.90.1300.10">
    <property type="entry name" value="Amidase signature (AS) domain"/>
    <property type="match status" value="1"/>
</dbReference>
<keyword evidence="2" id="KW-0472">Membrane</keyword>
<dbReference type="PANTHER" id="PTHR11895">
    <property type="entry name" value="TRANSAMIDASE"/>
    <property type="match status" value="1"/>
</dbReference>
<reference evidence="4 5" key="1">
    <citation type="journal article" date="2018" name="IMA Fungus">
        <title>IMA Genome-F 9: Draft genome sequence of Annulohypoxylon stygium, Aspergillus mulundensis, Berkeleyomyces basicola (syn. Thielaviopsis basicola), Ceratocystis smalleyi, two Cercospora beticola strains, Coleophoma cylindrospora, Fusarium fracticaudum, Phialophora cf. hyalina, and Morchella septimelata.</title>
        <authorList>
            <person name="Wingfield B.D."/>
            <person name="Bills G.F."/>
            <person name="Dong Y."/>
            <person name="Huang W."/>
            <person name="Nel W.J."/>
            <person name="Swalarsk-Parry B.S."/>
            <person name="Vaghefi N."/>
            <person name="Wilken P.M."/>
            <person name="An Z."/>
            <person name="de Beer Z.W."/>
            <person name="De Vos L."/>
            <person name="Chen L."/>
            <person name="Duong T.A."/>
            <person name="Gao Y."/>
            <person name="Hammerbacher A."/>
            <person name="Kikkert J.R."/>
            <person name="Li Y."/>
            <person name="Li H."/>
            <person name="Li K."/>
            <person name="Li Q."/>
            <person name="Liu X."/>
            <person name="Ma X."/>
            <person name="Naidoo K."/>
            <person name="Pethybridge S.J."/>
            <person name="Sun J."/>
            <person name="Steenkamp E.T."/>
            <person name="van der Nest M.A."/>
            <person name="van Wyk S."/>
            <person name="Wingfield M.J."/>
            <person name="Xiong C."/>
            <person name="Yue Q."/>
            <person name="Zhang X."/>
        </authorList>
    </citation>
    <scope>NUCLEOTIDE SEQUENCE [LARGE SCALE GENOMIC DNA]</scope>
    <source>
        <strain evidence="4 5">BP6252</strain>
    </source>
</reference>
<comment type="similarity">
    <text evidence="1">Belongs to the amidase family.</text>
</comment>
<dbReference type="InterPro" id="IPR020556">
    <property type="entry name" value="Amidase_CS"/>
</dbReference>
<gene>
    <name evidence="4" type="ORF">BP6252_06872</name>
</gene>
<dbReference type="STRING" id="1849047.A0A3D8RFY8"/>
<proteinExistence type="inferred from homology"/>
<keyword evidence="5" id="KW-1185">Reference proteome</keyword>
<evidence type="ECO:0000256" key="1">
    <source>
        <dbReference type="ARBA" id="ARBA00009199"/>
    </source>
</evidence>
<keyword evidence="2" id="KW-1133">Transmembrane helix</keyword>
<evidence type="ECO:0000256" key="2">
    <source>
        <dbReference type="SAM" id="Phobius"/>
    </source>
</evidence>
<dbReference type="EMBL" id="PDLM01000007">
    <property type="protein sequence ID" value="RDW72965.1"/>
    <property type="molecule type" value="Genomic_DNA"/>
</dbReference>
<dbReference type="Proteomes" id="UP000256645">
    <property type="component" value="Unassembled WGS sequence"/>
</dbReference>
<keyword evidence="2" id="KW-0812">Transmembrane</keyword>
<dbReference type="PROSITE" id="PS00571">
    <property type="entry name" value="AMIDASES"/>
    <property type="match status" value="1"/>
</dbReference>
<dbReference type="AlphaFoldDB" id="A0A3D8RFY8"/>
<dbReference type="InterPro" id="IPR036928">
    <property type="entry name" value="AS_sf"/>
</dbReference>
<dbReference type="InterPro" id="IPR000120">
    <property type="entry name" value="Amidase"/>
</dbReference>
<feature type="domain" description="Amidase" evidence="3">
    <location>
        <begin position="153"/>
        <end position="561"/>
    </location>
</feature>
<evidence type="ECO:0000313" key="5">
    <source>
        <dbReference type="Proteomes" id="UP000256645"/>
    </source>
</evidence>
<dbReference type="Pfam" id="PF01425">
    <property type="entry name" value="Amidase"/>
    <property type="match status" value="1"/>
</dbReference>
<name>A0A3D8RFY8_9HELO</name>
<dbReference type="PANTHER" id="PTHR11895:SF67">
    <property type="entry name" value="AMIDASE DOMAIN-CONTAINING PROTEIN"/>
    <property type="match status" value="1"/>
</dbReference>